<sequence>MVLRVLMFCFVGAVVTWAQRATGVAPSAGIAAFVLAGLGGVAAVDVMYWWLDRAAHRSSEQTSRGKQP</sequence>
<evidence type="ECO:0000256" key="1">
    <source>
        <dbReference type="SAM" id="Phobius"/>
    </source>
</evidence>
<feature type="transmembrane region" description="Helical" evidence="1">
    <location>
        <begin position="30"/>
        <end position="51"/>
    </location>
</feature>
<gene>
    <name evidence="2" type="ORF">N790_02295</name>
</gene>
<evidence type="ECO:0000313" key="2">
    <source>
        <dbReference type="EMBL" id="KFN45460.1"/>
    </source>
</evidence>
<keyword evidence="1" id="KW-0812">Transmembrane</keyword>
<keyword evidence="1" id="KW-0472">Membrane</keyword>
<dbReference type="AlphaFoldDB" id="A0A091BMC4"/>
<organism evidence="2 3">
    <name type="scientific">Arenimonas malthae CC-JY-1</name>
    <dbReference type="NCBI Taxonomy" id="1384054"/>
    <lineage>
        <taxon>Bacteria</taxon>
        <taxon>Pseudomonadati</taxon>
        <taxon>Pseudomonadota</taxon>
        <taxon>Gammaproteobacteria</taxon>
        <taxon>Lysobacterales</taxon>
        <taxon>Lysobacteraceae</taxon>
        <taxon>Arenimonas</taxon>
    </lineage>
</organism>
<dbReference type="Proteomes" id="UP000029392">
    <property type="component" value="Unassembled WGS sequence"/>
</dbReference>
<accession>A0A091BMC4</accession>
<keyword evidence="3" id="KW-1185">Reference proteome</keyword>
<protein>
    <submittedName>
        <fullName evidence="2">Uncharacterized protein</fullName>
    </submittedName>
</protein>
<name>A0A091BMC4_9GAMM</name>
<reference evidence="2 3" key="1">
    <citation type="submission" date="2013-09" db="EMBL/GenBank/DDBJ databases">
        <title>Genome sequencing of Arenimonas malthae.</title>
        <authorList>
            <person name="Chen F."/>
            <person name="Wang G."/>
        </authorList>
    </citation>
    <scope>NUCLEOTIDE SEQUENCE [LARGE SCALE GENOMIC DNA]</scope>
    <source>
        <strain evidence="2 3">CC-JY-1</strain>
    </source>
</reference>
<proteinExistence type="predicted"/>
<keyword evidence="1" id="KW-1133">Transmembrane helix</keyword>
<dbReference type="EMBL" id="AVCH01000182">
    <property type="protein sequence ID" value="KFN45460.1"/>
    <property type="molecule type" value="Genomic_DNA"/>
</dbReference>
<comment type="caution">
    <text evidence="2">The sequence shown here is derived from an EMBL/GenBank/DDBJ whole genome shotgun (WGS) entry which is preliminary data.</text>
</comment>
<evidence type="ECO:0000313" key="3">
    <source>
        <dbReference type="Proteomes" id="UP000029392"/>
    </source>
</evidence>